<protein>
    <recommendedName>
        <fullName evidence="2">A-kinase anchor protein 7-like phosphoesterase domain-containing protein</fullName>
    </recommendedName>
</protein>
<evidence type="ECO:0000313" key="3">
    <source>
        <dbReference type="EMBL" id="ELR24316.1"/>
    </source>
</evidence>
<evidence type="ECO:0000256" key="1">
    <source>
        <dbReference type="SAM" id="MobiDB-lite"/>
    </source>
</evidence>
<dbReference type="Proteomes" id="UP000011083">
    <property type="component" value="Unassembled WGS sequence"/>
</dbReference>
<feature type="region of interest" description="Disordered" evidence="1">
    <location>
        <begin position="115"/>
        <end position="150"/>
    </location>
</feature>
<feature type="compositionally biased region" description="Low complexity" evidence="1">
    <location>
        <begin position="336"/>
        <end position="357"/>
    </location>
</feature>
<gene>
    <name evidence="3" type="ORF">ACA1_356180</name>
</gene>
<reference evidence="3 4" key="1">
    <citation type="journal article" date="2013" name="Genome Biol.">
        <title>Genome of Acanthamoeba castellanii highlights extensive lateral gene transfer and early evolution of tyrosine kinase signaling.</title>
        <authorList>
            <person name="Clarke M."/>
            <person name="Lohan A.J."/>
            <person name="Liu B."/>
            <person name="Lagkouvardos I."/>
            <person name="Roy S."/>
            <person name="Zafar N."/>
            <person name="Bertelli C."/>
            <person name="Schilde C."/>
            <person name="Kianianmomeni A."/>
            <person name="Burglin T.R."/>
            <person name="Frech C."/>
            <person name="Turcotte B."/>
            <person name="Kopec K.O."/>
            <person name="Synnott J.M."/>
            <person name="Choo C."/>
            <person name="Paponov I."/>
            <person name="Finkler A."/>
            <person name="Soon Heng Tan C."/>
            <person name="Hutchins A.P."/>
            <person name="Weinmeier T."/>
            <person name="Rattei T."/>
            <person name="Chu J.S."/>
            <person name="Gimenez G."/>
            <person name="Irimia M."/>
            <person name="Rigden D.J."/>
            <person name="Fitzpatrick D.A."/>
            <person name="Lorenzo-Morales J."/>
            <person name="Bateman A."/>
            <person name="Chiu C.H."/>
            <person name="Tang P."/>
            <person name="Hegemann P."/>
            <person name="Fromm H."/>
            <person name="Raoult D."/>
            <person name="Greub G."/>
            <person name="Miranda-Saavedra D."/>
            <person name="Chen N."/>
            <person name="Nash P."/>
            <person name="Ginger M.L."/>
            <person name="Horn M."/>
            <person name="Schaap P."/>
            <person name="Caler L."/>
            <person name="Loftus B."/>
        </authorList>
    </citation>
    <scope>NUCLEOTIDE SEQUENCE [LARGE SCALE GENOMIC DNA]</scope>
    <source>
        <strain evidence="3 4">Neff</strain>
    </source>
</reference>
<evidence type="ECO:0000313" key="4">
    <source>
        <dbReference type="Proteomes" id="UP000011083"/>
    </source>
</evidence>
<feature type="region of interest" description="Disordered" evidence="1">
    <location>
        <begin position="36"/>
        <end position="86"/>
    </location>
</feature>
<sequence>MEEDSREDASVSNPNDSGWAESVDPAYNRVVYYASLRGALPQPAPKRARSSSAEEEDGRAARGAGRGRGGEAARRPPPPNFFFAARIDDEDVVDNAKTLQQHLMDEEARLWPTTYATTNPSTQSNDGAQKDEDQDRVATSTTASSGAGDNSKRGLGRYMIDVRNKLHVTLFVVCAPTPDLVARTQALCTAWAADLRSRPAADISSFEMKVESVRCFNKGRGQFVLWAGIQDPAPLERLARDLHSWFVQHEPSLLQSIKWTPFTPHATLLKVRSFGRGQGGSGGHGSSPGARVLRILRPPQPVVEPTTTPQQRPEQEQDCVEGEVIIYQGRPHQDNDSSASNDSNDNNASKANASGGERANRGRGRGRGGWQGGAGRGGGGRKRSDHEVLDEGRRFGRQVVESIELLAMQGCEAVDERGRGGYPVYGRIFLNSSRSEYLDRAWAPPQLRAARGEEVVVADEEEKEEEPAV</sequence>
<feature type="domain" description="A-kinase anchor protein 7-like phosphoesterase" evidence="2">
    <location>
        <begin position="79"/>
        <end position="274"/>
    </location>
</feature>
<dbReference type="VEuPathDB" id="AmoebaDB:ACA1_356180"/>
<dbReference type="Pfam" id="PF10469">
    <property type="entry name" value="AKAP7_NLS"/>
    <property type="match status" value="1"/>
</dbReference>
<evidence type="ECO:0000259" key="2">
    <source>
        <dbReference type="Pfam" id="PF10469"/>
    </source>
</evidence>
<dbReference type="InterPro" id="IPR009097">
    <property type="entry name" value="Cyclic_Pdiesterase"/>
</dbReference>
<dbReference type="RefSeq" id="XP_004354013.1">
    <property type="nucleotide sequence ID" value="XM_004353961.1"/>
</dbReference>
<dbReference type="EMBL" id="KB007831">
    <property type="protein sequence ID" value="ELR24316.1"/>
    <property type="molecule type" value="Genomic_DNA"/>
</dbReference>
<feature type="compositionally biased region" description="Polar residues" evidence="1">
    <location>
        <begin position="137"/>
        <end position="148"/>
    </location>
</feature>
<dbReference type="GeneID" id="14925336"/>
<dbReference type="AlphaFoldDB" id="L8HIT2"/>
<dbReference type="KEGG" id="acan:ACA1_356180"/>
<dbReference type="SUPFAM" id="SSF55144">
    <property type="entry name" value="LigT-like"/>
    <property type="match status" value="1"/>
</dbReference>
<organism evidence="3 4">
    <name type="scientific">Acanthamoeba castellanii (strain ATCC 30010 / Neff)</name>
    <dbReference type="NCBI Taxonomy" id="1257118"/>
    <lineage>
        <taxon>Eukaryota</taxon>
        <taxon>Amoebozoa</taxon>
        <taxon>Discosea</taxon>
        <taxon>Longamoebia</taxon>
        <taxon>Centramoebida</taxon>
        <taxon>Acanthamoebidae</taxon>
        <taxon>Acanthamoeba</taxon>
    </lineage>
</organism>
<proteinExistence type="predicted"/>
<dbReference type="Gene3D" id="3.90.1140.10">
    <property type="entry name" value="Cyclic phosphodiesterase"/>
    <property type="match status" value="1"/>
</dbReference>
<feature type="region of interest" description="Disordered" evidence="1">
    <location>
        <begin position="330"/>
        <end position="389"/>
    </location>
</feature>
<feature type="compositionally biased region" description="Polar residues" evidence="1">
    <location>
        <begin position="115"/>
        <end position="127"/>
    </location>
</feature>
<keyword evidence="4" id="KW-1185">Reference proteome</keyword>
<name>L8HIT2_ACACF</name>
<accession>L8HIT2</accession>
<feature type="region of interest" description="Disordered" evidence="1">
    <location>
        <begin position="1"/>
        <end position="24"/>
    </location>
</feature>
<dbReference type="InterPro" id="IPR019510">
    <property type="entry name" value="AKAP7-like_phosphoesterase"/>
</dbReference>
<feature type="compositionally biased region" description="Gly residues" evidence="1">
    <location>
        <begin position="367"/>
        <end position="378"/>
    </location>
</feature>